<feature type="non-terminal residue" evidence="2">
    <location>
        <position position="138"/>
    </location>
</feature>
<reference evidence="3" key="1">
    <citation type="submission" date="2014-03" db="EMBL/GenBank/DDBJ databases">
        <title>The Genome Sequence of Puccinia striiformis f. sp. tritici PST-78.</title>
        <authorList>
            <consortium name="The Broad Institute Genome Sequencing Platform"/>
            <person name="Cuomo C."/>
            <person name="Hulbert S."/>
            <person name="Chen X."/>
            <person name="Walker B."/>
            <person name="Young S.K."/>
            <person name="Zeng Q."/>
            <person name="Gargeya S."/>
            <person name="Fitzgerald M."/>
            <person name="Haas B."/>
            <person name="Abouelleil A."/>
            <person name="Alvarado L."/>
            <person name="Arachchi H.M."/>
            <person name="Berlin A.M."/>
            <person name="Chapman S.B."/>
            <person name="Goldberg J."/>
            <person name="Griggs A."/>
            <person name="Gujja S."/>
            <person name="Hansen M."/>
            <person name="Howarth C."/>
            <person name="Imamovic A."/>
            <person name="Larimer J."/>
            <person name="McCowan C."/>
            <person name="Montmayeur A."/>
            <person name="Murphy C."/>
            <person name="Neiman D."/>
            <person name="Pearson M."/>
            <person name="Priest M."/>
            <person name="Roberts A."/>
            <person name="Saif S."/>
            <person name="Shea T."/>
            <person name="Sisk P."/>
            <person name="Sykes S."/>
            <person name="Wortman J."/>
            <person name="Nusbaum C."/>
            <person name="Birren B."/>
        </authorList>
    </citation>
    <scope>NUCLEOTIDE SEQUENCE [LARGE SCALE GENOMIC DNA]</scope>
    <source>
        <strain evidence="3">race PST-78</strain>
    </source>
</reference>
<organism evidence="2 3">
    <name type="scientific">Puccinia striiformis f. sp. tritici PST-78</name>
    <dbReference type="NCBI Taxonomy" id="1165861"/>
    <lineage>
        <taxon>Eukaryota</taxon>
        <taxon>Fungi</taxon>
        <taxon>Dikarya</taxon>
        <taxon>Basidiomycota</taxon>
        <taxon>Pucciniomycotina</taxon>
        <taxon>Pucciniomycetes</taxon>
        <taxon>Pucciniales</taxon>
        <taxon>Pucciniaceae</taxon>
        <taxon>Puccinia</taxon>
    </lineage>
</organism>
<proteinExistence type="predicted"/>
<sequence>MAKRQETKHRPPPWWNGTLGRELSTLGCWKGKLRNASNAFERRAARAKFKRLKKAHKRNCFRARRKAWRDFVTETGNEKPWGPVFKWLKTGGTRPSENLPTAVRKSDGTFTTSLRETGERLMETLVPEDSYDNESPEL</sequence>
<dbReference type="AlphaFoldDB" id="A0A0L0UKG7"/>
<dbReference type="Proteomes" id="UP000054564">
    <property type="component" value="Unassembled WGS sequence"/>
</dbReference>
<evidence type="ECO:0000313" key="3">
    <source>
        <dbReference type="Proteomes" id="UP000054564"/>
    </source>
</evidence>
<comment type="caution">
    <text evidence="2">The sequence shown here is derived from an EMBL/GenBank/DDBJ whole genome shotgun (WGS) entry which is preliminary data.</text>
</comment>
<gene>
    <name evidence="2" type="ORF">PSTG_19032</name>
</gene>
<feature type="region of interest" description="Disordered" evidence="1">
    <location>
        <begin position="85"/>
        <end position="119"/>
    </location>
</feature>
<evidence type="ECO:0000256" key="1">
    <source>
        <dbReference type="SAM" id="MobiDB-lite"/>
    </source>
</evidence>
<name>A0A0L0UKG7_9BASI</name>
<dbReference type="STRING" id="1165861.A0A0L0UKG7"/>
<dbReference type="EMBL" id="AJIL01004834">
    <property type="protein sequence ID" value="KNE87582.1"/>
    <property type="molecule type" value="Genomic_DNA"/>
</dbReference>
<keyword evidence="3" id="KW-1185">Reference proteome</keyword>
<evidence type="ECO:0000313" key="2">
    <source>
        <dbReference type="EMBL" id="KNE87582.1"/>
    </source>
</evidence>
<accession>A0A0L0UKG7</accession>
<protein>
    <submittedName>
        <fullName evidence="2">Uncharacterized protein</fullName>
    </submittedName>
</protein>